<sequence length="110" mass="12429">MYNIIETFTTISFCGEGGIASLLLVPVAALEKLLRVGLGYLEKAMLKYRFIYMLQKLIYIGRKWARPQMAILSQDTASEPFSSIDAKSSGDICCIVANVEVSRNHIRYFR</sequence>
<dbReference type="AlphaFoldDB" id="A0AAN8U1D7"/>
<accession>A0AAN8U1D7</accession>
<proteinExistence type="predicted"/>
<gene>
    <name evidence="1" type="ORF">RDI58_007814</name>
</gene>
<organism evidence="1 2">
    <name type="scientific">Solanum bulbocastanum</name>
    <name type="common">Wild potato</name>
    <dbReference type="NCBI Taxonomy" id="147425"/>
    <lineage>
        <taxon>Eukaryota</taxon>
        <taxon>Viridiplantae</taxon>
        <taxon>Streptophyta</taxon>
        <taxon>Embryophyta</taxon>
        <taxon>Tracheophyta</taxon>
        <taxon>Spermatophyta</taxon>
        <taxon>Magnoliopsida</taxon>
        <taxon>eudicotyledons</taxon>
        <taxon>Gunneridae</taxon>
        <taxon>Pentapetalae</taxon>
        <taxon>asterids</taxon>
        <taxon>lamiids</taxon>
        <taxon>Solanales</taxon>
        <taxon>Solanaceae</taxon>
        <taxon>Solanoideae</taxon>
        <taxon>Solaneae</taxon>
        <taxon>Solanum</taxon>
    </lineage>
</organism>
<evidence type="ECO:0000313" key="1">
    <source>
        <dbReference type="EMBL" id="KAK6794361.1"/>
    </source>
</evidence>
<name>A0AAN8U1D7_SOLBU</name>
<dbReference type="EMBL" id="JBANQN010000003">
    <property type="protein sequence ID" value="KAK6794361.1"/>
    <property type="molecule type" value="Genomic_DNA"/>
</dbReference>
<reference evidence="1 2" key="1">
    <citation type="submission" date="2024-02" db="EMBL/GenBank/DDBJ databases">
        <title>de novo genome assembly of Solanum bulbocastanum strain 11H21.</title>
        <authorList>
            <person name="Hosaka A.J."/>
        </authorList>
    </citation>
    <scope>NUCLEOTIDE SEQUENCE [LARGE SCALE GENOMIC DNA]</scope>
    <source>
        <tissue evidence="1">Young leaves</tissue>
    </source>
</reference>
<dbReference type="Proteomes" id="UP001371456">
    <property type="component" value="Unassembled WGS sequence"/>
</dbReference>
<comment type="caution">
    <text evidence="1">The sequence shown here is derived from an EMBL/GenBank/DDBJ whole genome shotgun (WGS) entry which is preliminary data.</text>
</comment>
<keyword evidence="2" id="KW-1185">Reference proteome</keyword>
<protein>
    <submittedName>
        <fullName evidence="1">Uncharacterized protein</fullName>
    </submittedName>
</protein>
<evidence type="ECO:0000313" key="2">
    <source>
        <dbReference type="Proteomes" id="UP001371456"/>
    </source>
</evidence>